<dbReference type="Proteomes" id="UP000663891">
    <property type="component" value="Unassembled WGS sequence"/>
</dbReference>
<feature type="binding site" evidence="1">
    <location>
        <position position="82"/>
    </location>
    <ligand>
        <name>Mg(2+)</name>
        <dbReference type="ChEBI" id="CHEBI:18420"/>
        <label>1</label>
    </ligand>
</feature>
<dbReference type="InterPro" id="IPR050792">
    <property type="entry name" value="ADP-ribosylglycohydrolase"/>
</dbReference>
<feature type="binding site" evidence="1">
    <location>
        <position position="319"/>
    </location>
    <ligand>
        <name>Mg(2+)</name>
        <dbReference type="ChEBI" id="CHEBI:18420"/>
        <label>1</label>
    </ligand>
</feature>
<dbReference type="EMBL" id="CAJOAY010004885">
    <property type="protein sequence ID" value="CAF4086878.1"/>
    <property type="molecule type" value="Genomic_DNA"/>
</dbReference>
<proteinExistence type="predicted"/>
<dbReference type="Proteomes" id="UP000663881">
    <property type="component" value="Unassembled WGS sequence"/>
</dbReference>
<protein>
    <recommendedName>
        <fullName evidence="6">ADP-ribosylglycohydrolase</fullName>
    </recommendedName>
</protein>
<name>A0A814IKK7_9BILA</name>
<evidence type="ECO:0000256" key="1">
    <source>
        <dbReference type="PIRSR" id="PIRSR605502-1"/>
    </source>
</evidence>
<evidence type="ECO:0000313" key="3">
    <source>
        <dbReference type="EMBL" id="CAF1025668.1"/>
    </source>
</evidence>
<dbReference type="PANTHER" id="PTHR16222:SF12">
    <property type="entry name" value="ADP-RIBOSYLGLYCOHYDROLASE-RELATED"/>
    <property type="match status" value="1"/>
</dbReference>
<feature type="binding site" evidence="1">
    <location>
        <position position="81"/>
    </location>
    <ligand>
        <name>Mg(2+)</name>
        <dbReference type="ChEBI" id="CHEBI:18420"/>
        <label>1</label>
    </ligand>
</feature>
<feature type="binding site" evidence="1">
    <location>
        <position position="80"/>
    </location>
    <ligand>
        <name>Mg(2+)</name>
        <dbReference type="ChEBI" id="CHEBI:18420"/>
        <label>1</label>
    </ligand>
</feature>
<feature type="binding site" evidence="1">
    <location>
        <position position="322"/>
    </location>
    <ligand>
        <name>Mg(2+)</name>
        <dbReference type="ChEBI" id="CHEBI:18420"/>
        <label>1</label>
    </ligand>
</feature>
<evidence type="ECO:0000256" key="2">
    <source>
        <dbReference type="SAM" id="MobiDB-lite"/>
    </source>
</evidence>
<dbReference type="GO" id="GO:0046872">
    <property type="term" value="F:metal ion binding"/>
    <property type="evidence" value="ECO:0007669"/>
    <property type="project" value="UniProtKB-KW"/>
</dbReference>
<dbReference type="InterPro" id="IPR036705">
    <property type="entry name" value="Ribosyl_crysJ1_sf"/>
</dbReference>
<evidence type="ECO:0008006" key="6">
    <source>
        <dbReference type="Google" id="ProtNLM"/>
    </source>
</evidence>
<dbReference type="InterPro" id="IPR005502">
    <property type="entry name" value="Ribosyl_crysJ1"/>
</dbReference>
<feature type="binding site" evidence="1">
    <location>
        <position position="321"/>
    </location>
    <ligand>
        <name>Mg(2+)</name>
        <dbReference type="ChEBI" id="CHEBI:18420"/>
        <label>1</label>
    </ligand>
</feature>
<keyword evidence="1" id="KW-0460">Magnesium</keyword>
<feature type="region of interest" description="Disordered" evidence="2">
    <location>
        <begin position="371"/>
        <end position="432"/>
    </location>
</feature>
<keyword evidence="1" id="KW-0479">Metal-binding</keyword>
<feature type="compositionally biased region" description="Low complexity" evidence="2">
    <location>
        <begin position="371"/>
        <end position="395"/>
    </location>
</feature>
<dbReference type="OrthoDB" id="410104at2759"/>
<dbReference type="SUPFAM" id="SSF101478">
    <property type="entry name" value="ADP-ribosylglycohydrolase"/>
    <property type="match status" value="1"/>
</dbReference>
<dbReference type="Gene3D" id="1.10.4080.10">
    <property type="entry name" value="ADP-ribosylation/Crystallin J1"/>
    <property type="match status" value="1"/>
</dbReference>
<organism evidence="3 5">
    <name type="scientific">Adineta steineri</name>
    <dbReference type="NCBI Taxonomy" id="433720"/>
    <lineage>
        <taxon>Eukaryota</taxon>
        <taxon>Metazoa</taxon>
        <taxon>Spiralia</taxon>
        <taxon>Gnathifera</taxon>
        <taxon>Rotifera</taxon>
        <taxon>Eurotatoria</taxon>
        <taxon>Bdelloidea</taxon>
        <taxon>Adinetida</taxon>
        <taxon>Adinetidae</taxon>
        <taxon>Adineta</taxon>
    </lineage>
</organism>
<accession>A0A814IKK7</accession>
<reference evidence="3" key="1">
    <citation type="submission" date="2021-02" db="EMBL/GenBank/DDBJ databases">
        <authorList>
            <person name="Nowell W R."/>
        </authorList>
    </citation>
    <scope>NUCLEOTIDE SEQUENCE</scope>
</reference>
<dbReference type="EMBL" id="CAJNON010000142">
    <property type="protein sequence ID" value="CAF1025668.1"/>
    <property type="molecule type" value="Genomic_DNA"/>
</dbReference>
<dbReference type="AlphaFoldDB" id="A0A814IKK7"/>
<dbReference type="Pfam" id="PF03747">
    <property type="entry name" value="ADP_ribosyl_GH"/>
    <property type="match status" value="1"/>
</dbReference>
<comment type="caution">
    <text evidence="3">The sequence shown here is derived from an EMBL/GenBank/DDBJ whole genome shotgun (WGS) entry which is preliminary data.</text>
</comment>
<comment type="cofactor">
    <cofactor evidence="1">
        <name>Mg(2+)</name>
        <dbReference type="ChEBI" id="CHEBI:18420"/>
    </cofactor>
    <text evidence="1">Binds 2 magnesium ions per subunit.</text>
</comment>
<dbReference type="PANTHER" id="PTHR16222">
    <property type="entry name" value="ADP-RIBOSYLGLYCOHYDROLASE"/>
    <property type="match status" value="1"/>
</dbReference>
<gene>
    <name evidence="4" type="ORF">OKA104_LOCUS34910</name>
    <name evidence="3" type="ORF">VCS650_LOCUS16041</name>
</gene>
<evidence type="ECO:0000313" key="4">
    <source>
        <dbReference type="EMBL" id="CAF4086878.1"/>
    </source>
</evidence>
<sequence length="432" mass="48178">MQFPHPDSQILPANIKCVNPPLQNSKSNEQEKIVGSLVGLAIGDALGASVEFRPRQYLLDHPVNDMQGGGTWGLDAGQWTDDTSMALCLASSLITQHQFNPYDQMVRYKWWYKKGFLSSTGQCFDIGSTTRSSLEKFCERQNILKQYYKNAKEEVIDNLSLEDVRRVQNFNECCGEAGQAGNGPLMRLAPVPLFYFRQPDIAVQLAGESARLTHGDVKAVDACRYYAALIVAAILGESKKDLLHEQFYESHRKWFGSEPLHPDVVRVAQGSYKKQGGYNEGIRGKNYIINTLEAALWAFWADENSFEIGALNAVNLGDDTDTTAAVYGQLAGAYYGASAILRHWGKKLYAVNLLVCTAEWLYYEGSHIQSNRNQQQQQQRMPNPQSSTHQHSTTTKPVDRMGYNITQNAKNTKPDPSKLPAAGMPSGGFNYN</sequence>
<evidence type="ECO:0000313" key="5">
    <source>
        <dbReference type="Proteomes" id="UP000663891"/>
    </source>
</evidence>